<proteinExistence type="inferred from homology"/>
<evidence type="ECO:0000256" key="2">
    <source>
        <dbReference type="ARBA" id="ARBA00022578"/>
    </source>
</evidence>
<dbReference type="InterPro" id="IPR002559">
    <property type="entry name" value="Transposase_11"/>
</dbReference>
<sequence>MMELCALFPPEWLRDKAKETGLIKRERKIDPIYIFWSLSIGYGVFLQRTLAALKRDYERFSKQILSDSSWYYRFTPELVAFLRECVVRGVEYSAQEPGRTLSDRLSPFEDVLIQDSTIVRLHSKLAKIWPATRSRKVAAGVKVSVLTSAVACGPKSVALFSENTNDIKTLRIGPWIKDRILLIDLGFYKYQMFTRIKENGGYFVSRLKSNANPLIIETHRTCRGRSIDVRGKHLQDVLKDLKRQVLDVEVEVNFNRRAYRGKEKKDIERFRLVAIYNEDEDKYHLYVTNISPELLEPEEVARLYGARWEVEILFKELKSRYALDMVPTSNPQVIEAMIWIAILTLIISRKIYKVVRALNPEVKMARFTTLRWSNIFTENASSLLAGVLQHMGLETSLKTSLEFSMSEAVDPHVNRKRFTEEWWA</sequence>
<keyword evidence="2" id="KW-0815">Transposition</keyword>
<dbReference type="Pfam" id="PF01609">
    <property type="entry name" value="DDE_Tnp_1"/>
    <property type="match status" value="1"/>
</dbReference>
<comment type="similarity">
    <text evidence="1">Belongs to the transposase 11 family.</text>
</comment>
<evidence type="ECO:0000256" key="4">
    <source>
        <dbReference type="ARBA" id="ARBA00023172"/>
    </source>
</evidence>
<comment type="caution">
    <text evidence="6">The sequence shown here is derived from an EMBL/GenBank/DDBJ whole genome shotgun (WGS) entry which is preliminary data.</text>
</comment>
<dbReference type="Proteomes" id="UP001215956">
    <property type="component" value="Unassembled WGS sequence"/>
</dbReference>
<dbReference type="PANTHER" id="PTHR33258">
    <property type="entry name" value="TRANSPOSASE INSL FOR INSERTION SEQUENCE ELEMENT IS186A-RELATED"/>
    <property type="match status" value="1"/>
</dbReference>
<evidence type="ECO:0000259" key="5">
    <source>
        <dbReference type="Pfam" id="PF01609"/>
    </source>
</evidence>
<dbReference type="EMBL" id="JARFPL010000001">
    <property type="protein sequence ID" value="MDF0591973.1"/>
    <property type="molecule type" value="Genomic_DNA"/>
</dbReference>
<gene>
    <name evidence="6" type="ORF">P0O24_00020</name>
</gene>
<dbReference type="PANTHER" id="PTHR33258:SF1">
    <property type="entry name" value="TRANSPOSASE INSL FOR INSERTION SEQUENCE ELEMENT IS186A-RELATED"/>
    <property type="match status" value="1"/>
</dbReference>
<feature type="domain" description="Transposase IS4-like" evidence="5">
    <location>
        <begin position="107"/>
        <end position="346"/>
    </location>
</feature>
<organism evidence="6 7">
    <name type="scientific">Candidatus Methanocrinis alkalitolerans</name>
    <dbReference type="NCBI Taxonomy" id="3033395"/>
    <lineage>
        <taxon>Archaea</taxon>
        <taxon>Methanobacteriati</taxon>
        <taxon>Methanobacteriota</taxon>
        <taxon>Stenosarchaea group</taxon>
        <taxon>Methanomicrobia</taxon>
        <taxon>Methanotrichales</taxon>
        <taxon>Methanotrichaceae</taxon>
        <taxon>Methanocrinis</taxon>
    </lineage>
</organism>
<evidence type="ECO:0000313" key="6">
    <source>
        <dbReference type="EMBL" id="MDF0591973.1"/>
    </source>
</evidence>
<keyword evidence="4" id="KW-0233">DNA recombination</keyword>
<dbReference type="InterPro" id="IPR047952">
    <property type="entry name" value="Transpos_IS4"/>
</dbReference>
<accession>A0ABT5XBE5</accession>
<name>A0ABT5XBE5_9EURY</name>
<keyword evidence="7" id="KW-1185">Reference proteome</keyword>
<reference evidence="6 7" key="1">
    <citation type="submission" date="2023-03" db="EMBL/GenBank/DDBJ databases">
        <title>Whole genome sequencing of Methanotrichaceae archaeon M04Ac.</title>
        <authorList>
            <person name="Khomyakova M.A."/>
            <person name="Merkel A.Y."/>
            <person name="Slobodkin A.I."/>
        </authorList>
    </citation>
    <scope>NUCLEOTIDE SEQUENCE [LARGE SCALE GENOMIC DNA]</scope>
    <source>
        <strain evidence="6 7">M04Ac</strain>
    </source>
</reference>
<dbReference type="InterPro" id="IPR012337">
    <property type="entry name" value="RNaseH-like_sf"/>
</dbReference>
<keyword evidence="3" id="KW-0238">DNA-binding</keyword>
<evidence type="ECO:0000313" key="7">
    <source>
        <dbReference type="Proteomes" id="UP001215956"/>
    </source>
</evidence>
<evidence type="ECO:0000256" key="3">
    <source>
        <dbReference type="ARBA" id="ARBA00023125"/>
    </source>
</evidence>
<protein>
    <submittedName>
        <fullName evidence="6">IS4 family transposase</fullName>
    </submittedName>
</protein>
<evidence type="ECO:0000256" key="1">
    <source>
        <dbReference type="ARBA" id="ARBA00010075"/>
    </source>
</evidence>
<dbReference type="Gene3D" id="3.90.350.10">
    <property type="entry name" value="Transposase Inhibitor Protein From Tn5, Chain A, domain 1"/>
    <property type="match status" value="1"/>
</dbReference>
<dbReference type="RefSeq" id="WP_316967804.1">
    <property type="nucleotide sequence ID" value="NZ_JARFPL010000001.1"/>
</dbReference>
<dbReference type="SUPFAM" id="SSF53098">
    <property type="entry name" value="Ribonuclease H-like"/>
    <property type="match status" value="1"/>
</dbReference>
<dbReference type="NCBIfam" id="NF033592">
    <property type="entry name" value="transpos_IS4_1"/>
    <property type="match status" value="1"/>
</dbReference>